<evidence type="ECO:0000256" key="11">
    <source>
        <dbReference type="SAM" id="SignalP"/>
    </source>
</evidence>
<protein>
    <recommendedName>
        <fullName evidence="12">Cadherin domain-containing protein</fullName>
    </recommendedName>
</protein>
<feature type="signal peptide" evidence="11">
    <location>
        <begin position="1"/>
        <end position="30"/>
    </location>
</feature>
<feature type="domain" description="Cadherin" evidence="12">
    <location>
        <begin position="454"/>
        <end position="565"/>
    </location>
</feature>
<keyword evidence="7" id="KW-1133">Transmembrane helix</keyword>
<dbReference type="PROSITE" id="PS50268">
    <property type="entry name" value="CADHERIN_2"/>
    <property type="match status" value="5"/>
</dbReference>
<evidence type="ECO:0000259" key="12">
    <source>
        <dbReference type="PROSITE" id="PS50268"/>
    </source>
</evidence>
<evidence type="ECO:0000256" key="3">
    <source>
        <dbReference type="ARBA" id="ARBA00022729"/>
    </source>
</evidence>
<dbReference type="FunFam" id="2.60.40.60:FF:000001">
    <property type="entry name" value="Protocadherin alpha 2"/>
    <property type="match status" value="1"/>
</dbReference>
<dbReference type="GO" id="GO:0005509">
    <property type="term" value="F:calcium ion binding"/>
    <property type="evidence" value="ECO:0007669"/>
    <property type="project" value="UniProtKB-UniRule"/>
</dbReference>
<comment type="subcellular location">
    <subcellularLocation>
        <location evidence="1">Membrane</location>
        <topology evidence="1">Single-pass membrane protein</topology>
    </subcellularLocation>
</comment>
<dbReference type="InterPro" id="IPR013164">
    <property type="entry name" value="Cadherin_N"/>
</dbReference>
<reference evidence="13" key="1">
    <citation type="submission" date="2018-09" db="EMBL/GenBank/DDBJ databases">
        <title>Common duck and Muscovy duck high density SNP chip.</title>
        <authorList>
            <person name="Vignal A."/>
            <person name="Thebault N."/>
            <person name="Warren W.C."/>
        </authorList>
    </citation>
    <scope>NUCLEOTIDE SEQUENCE [LARGE SCALE GENOMIC DNA]</scope>
</reference>
<dbReference type="InterPro" id="IPR020894">
    <property type="entry name" value="Cadherin_CS"/>
</dbReference>
<keyword evidence="2" id="KW-0812">Transmembrane</keyword>
<feature type="domain" description="Cadherin" evidence="12">
    <location>
        <begin position="135"/>
        <end position="243"/>
    </location>
</feature>
<dbReference type="PANTHER" id="PTHR24028">
    <property type="entry name" value="CADHERIN-87A"/>
    <property type="match status" value="1"/>
</dbReference>
<dbReference type="FunFam" id="2.60.40.60:FF:000002">
    <property type="entry name" value="Protocadherin alpha 2"/>
    <property type="match status" value="1"/>
</dbReference>
<evidence type="ECO:0000256" key="7">
    <source>
        <dbReference type="ARBA" id="ARBA00022989"/>
    </source>
</evidence>
<dbReference type="PANTHER" id="PTHR24028:SF234">
    <property type="entry name" value="PROTOCADHERIN GAMMA-A3"/>
    <property type="match status" value="1"/>
</dbReference>
<dbReference type="GO" id="GO:0007156">
    <property type="term" value="P:homophilic cell adhesion via plasma membrane adhesion molecules"/>
    <property type="evidence" value="ECO:0007669"/>
    <property type="project" value="InterPro"/>
</dbReference>
<evidence type="ECO:0000313" key="14">
    <source>
        <dbReference type="Proteomes" id="UP000694556"/>
    </source>
</evidence>
<proteinExistence type="predicted"/>
<dbReference type="SMART" id="SM00112">
    <property type="entry name" value="CA"/>
    <property type="match status" value="5"/>
</dbReference>
<dbReference type="Pfam" id="PF00028">
    <property type="entry name" value="Cadherin"/>
    <property type="match status" value="4"/>
</dbReference>
<feature type="domain" description="Cadherin" evidence="12">
    <location>
        <begin position="74"/>
        <end position="134"/>
    </location>
</feature>
<dbReference type="AlphaFoldDB" id="A0A8C3GIH3"/>
<dbReference type="PROSITE" id="PS00232">
    <property type="entry name" value="CADHERIN_1"/>
    <property type="match status" value="3"/>
</dbReference>
<organism evidence="13 14">
    <name type="scientific">Cairina moschata</name>
    <name type="common">Muscovy duck</name>
    <dbReference type="NCBI Taxonomy" id="8855"/>
    <lineage>
        <taxon>Eukaryota</taxon>
        <taxon>Metazoa</taxon>
        <taxon>Chordata</taxon>
        <taxon>Craniata</taxon>
        <taxon>Vertebrata</taxon>
        <taxon>Euteleostomi</taxon>
        <taxon>Archelosauria</taxon>
        <taxon>Archosauria</taxon>
        <taxon>Dinosauria</taxon>
        <taxon>Saurischia</taxon>
        <taxon>Theropoda</taxon>
        <taxon>Coelurosauria</taxon>
        <taxon>Aves</taxon>
        <taxon>Neognathae</taxon>
        <taxon>Galloanserae</taxon>
        <taxon>Anseriformes</taxon>
        <taxon>Anatidae</taxon>
        <taxon>Anatinae</taxon>
        <taxon>Cairina</taxon>
    </lineage>
</organism>
<feature type="chain" id="PRO_5034264664" description="Cadherin domain-containing protein" evidence="11">
    <location>
        <begin position="31"/>
        <end position="768"/>
    </location>
</feature>
<feature type="domain" description="Cadherin" evidence="12">
    <location>
        <begin position="244"/>
        <end position="348"/>
    </location>
</feature>
<dbReference type="InterPro" id="IPR002126">
    <property type="entry name" value="Cadherin-like_dom"/>
</dbReference>
<dbReference type="Ensembl" id="ENSCMMT00000013120.1">
    <property type="protein sequence ID" value="ENSCMMP00000011927.1"/>
    <property type="gene ID" value="ENSCMMG00000007559.1"/>
</dbReference>
<keyword evidence="14" id="KW-1185">Reference proteome</keyword>
<evidence type="ECO:0000256" key="6">
    <source>
        <dbReference type="ARBA" id="ARBA00022889"/>
    </source>
</evidence>
<dbReference type="FunFam" id="2.60.40.60:FF:000018">
    <property type="entry name" value="Protocadherin gamma c3"/>
    <property type="match status" value="1"/>
</dbReference>
<keyword evidence="5 10" id="KW-0106">Calcium</keyword>
<dbReference type="Pfam" id="PF08266">
    <property type="entry name" value="Cadherin_2"/>
    <property type="match status" value="1"/>
</dbReference>
<dbReference type="InterPro" id="IPR015919">
    <property type="entry name" value="Cadherin-like_sf"/>
</dbReference>
<keyword evidence="9" id="KW-0325">Glycoprotein</keyword>
<evidence type="ECO:0000256" key="9">
    <source>
        <dbReference type="ARBA" id="ARBA00023180"/>
    </source>
</evidence>
<evidence type="ECO:0000256" key="10">
    <source>
        <dbReference type="PROSITE-ProRule" id="PRU00043"/>
    </source>
</evidence>
<keyword evidence="8" id="KW-0472">Membrane</keyword>
<evidence type="ECO:0000256" key="4">
    <source>
        <dbReference type="ARBA" id="ARBA00022737"/>
    </source>
</evidence>
<dbReference type="CDD" id="cd11304">
    <property type="entry name" value="Cadherin_repeat"/>
    <property type="match status" value="5"/>
</dbReference>
<dbReference type="Gene3D" id="2.60.40.60">
    <property type="entry name" value="Cadherins"/>
    <property type="match status" value="5"/>
</dbReference>
<reference evidence="13" key="2">
    <citation type="submission" date="2025-08" db="UniProtKB">
        <authorList>
            <consortium name="Ensembl"/>
        </authorList>
    </citation>
    <scope>IDENTIFICATION</scope>
</reference>
<accession>A0A8C3GIH3</accession>
<keyword evidence="4" id="KW-0677">Repeat</keyword>
<sequence>MCTARQGRWGRRQRALLCCVLVAAWEAAWGQLRYSVPEELPKGSFVGDVAKDLALQLAALRDRGARILDRGRTRYFALHANSGHLVTAERLDREQLCEGVQRCVLRCEVIVEDEMKVYEIEVEIMDINDNAPSFGEAEKELRISEMTAPRSRFSLSKAHDPDVGVNSLQSYELSGDEHFSLSVQAGADGEKRPELVLAKALDREEAAFHELVLRASDGGEPARTGTARIRVSVLDANDNAPVFSQAVYAVRVPEDVPVGSTLLTLTATDADEGINSKVKYSFKKITKKASKILHLDPETGSIRLVRSLDFEEGDSYEIKVQAHDSGDLFDTSTVSISVTDVNDNAPEMTVPSALSEISEDAPAGTVVALLHVQDRDSGANGEVQYTIVDNLPFQLQSALDNYYSVVTSRELDREEVSEYNVTVWASDGGSPSLRSSAVLALRVLDVNDNAPVFAEARYSARVPENNAEGALVLTVRAWDADWGQNARVRYRLAEGRVRGAPLSSYVSVQAETGAGAVYAQRSFDYEQCREFAVAVRAQDGGEPARSATATVRVFVLDRNDNAPRVLWPAAASGAGSGGAGTSAVPFEVVPRSAEAGYLVAKVVAVDADAGPALPGISLELAPEVIPCAGGRCLPLCYRIVVLLFLQMVFSGAPRMSLLIVWFPIKVKGMQCPQITRNMKDENAESSAPFLEREISWKCSALCILADYCQDKVLWVGSHVYPYEEKLFTNCDIYVRKIAQQELMKDLNVLGKEAVGRKKKKIQNLFQSK</sequence>
<reference evidence="13" key="3">
    <citation type="submission" date="2025-09" db="UniProtKB">
        <authorList>
            <consortium name="Ensembl"/>
        </authorList>
    </citation>
    <scope>IDENTIFICATION</scope>
</reference>
<dbReference type="GO" id="GO:0005886">
    <property type="term" value="C:plasma membrane"/>
    <property type="evidence" value="ECO:0007669"/>
    <property type="project" value="InterPro"/>
</dbReference>
<dbReference type="PRINTS" id="PR00205">
    <property type="entry name" value="CADHERIN"/>
</dbReference>
<evidence type="ECO:0000313" key="13">
    <source>
        <dbReference type="Ensembl" id="ENSCMMP00000011927.1"/>
    </source>
</evidence>
<name>A0A8C3GIH3_CAIMO</name>
<dbReference type="Proteomes" id="UP000694556">
    <property type="component" value="Chromosome 14"/>
</dbReference>
<evidence type="ECO:0000256" key="1">
    <source>
        <dbReference type="ARBA" id="ARBA00004167"/>
    </source>
</evidence>
<evidence type="ECO:0000256" key="2">
    <source>
        <dbReference type="ARBA" id="ARBA00022692"/>
    </source>
</evidence>
<dbReference type="FunFam" id="2.60.40.60:FF:000248">
    <property type="entry name" value="Protocadherin 10"/>
    <property type="match status" value="1"/>
</dbReference>
<keyword evidence="6" id="KW-0130">Cell adhesion</keyword>
<keyword evidence="3 11" id="KW-0732">Signal</keyword>
<evidence type="ECO:0000256" key="8">
    <source>
        <dbReference type="ARBA" id="ARBA00023136"/>
    </source>
</evidence>
<dbReference type="FunFam" id="2.60.40.60:FF:000006">
    <property type="entry name" value="Protocadherin alpha 2"/>
    <property type="match status" value="1"/>
</dbReference>
<evidence type="ECO:0000256" key="5">
    <source>
        <dbReference type="ARBA" id="ARBA00022837"/>
    </source>
</evidence>
<dbReference type="InterPro" id="IPR050174">
    <property type="entry name" value="Protocadherin/Cadherin-CA"/>
</dbReference>
<dbReference type="SUPFAM" id="SSF49313">
    <property type="entry name" value="Cadherin-like"/>
    <property type="match status" value="5"/>
</dbReference>
<feature type="domain" description="Cadherin" evidence="12">
    <location>
        <begin position="349"/>
        <end position="453"/>
    </location>
</feature>